<comment type="caution">
    <text evidence="1">The sequence shown here is derived from an EMBL/GenBank/DDBJ whole genome shotgun (WGS) entry which is preliminary data.</text>
</comment>
<reference evidence="1 2" key="1">
    <citation type="submission" date="2020-02" db="EMBL/GenBank/DDBJ databases">
        <title>Acidophilic actinobacteria isolated from forest soil.</title>
        <authorList>
            <person name="Golinska P."/>
        </authorList>
    </citation>
    <scope>NUCLEOTIDE SEQUENCE [LARGE SCALE GENOMIC DNA]</scope>
    <source>
        <strain evidence="1 2">NL8</strain>
    </source>
</reference>
<dbReference type="RefSeq" id="WP_212010274.1">
    <property type="nucleotide sequence ID" value="NZ_JAAFYZ010000054.1"/>
</dbReference>
<evidence type="ECO:0000313" key="2">
    <source>
        <dbReference type="Proteomes" id="UP000730482"/>
    </source>
</evidence>
<dbReference type="Gene3D" id="1.10.287.1060">
    <property type="entry name" value="ESAT-6-like"/>
    <property type="match status" value="1"/>
</dbReference>
<name>A0ABS5KRP9_9ACTN</name>
<dbReference type="EMBL" id="JAAFYZ010000054">
    <property type="protein sequence ID" value="MBS2548699.1"/>
    <property type="molecule type" value="Genomic_DNA"/>
</dbReference>
<protein>
    <recommendedName>
        <fullName evidence="3">WXG100 family type VII secretion target</fullName>
    </recommendedName>
</protein>
<keyword evidence="2" id="KW-1185">Reference proteome</keyword>
<dbReference type="Proteomes" id="UP000730482">
    <property type="component" value="Unassembled WGS sequence"/>
</dbReference>
<sequence length="102" mass="11002">MADHIKINTSTLHDIGTQLGRLRDEFKHSTDLTGHYTGSMGSGDVADAMHNFASDWSKKRDQLTQGLDTLATTATQAADHWDGMDKSLADVLTKADKNGGGK</sequence>
<organism evidence="1 2">
    <name type="scientific">Catenulispora pinistramenti</name>
    <dbReference type="NCBI Taxonomy" id="2705254"/>
    <lineage>
        <taxon>Bacteria</taxon>
        <taxon>Bacillati</taxon>
        <taxon>Actinomycetota</taxon>
        <taxon>Actinomycetes</taxon>
        <taxon>Catenulisporales</taxon>
        <taxon>Catenulisporaceae</taxon>
        <taxon>Catenulispora</taxon>
    </lineage>
</organism>
<evidence type="ECO:0008006" key="3">
    <source>
        <dbReference type="Google" id="ProtNLM"/>
    </source>
</evidence>
<evidence type="ECO:0000313" key="1">
    <source>
        <dbReference type="EMBL" id="MBS2548699.1"/>
    </source>
</evidence>
<accession>A0ABS5KRP9</accession>
<proteinExistence type="predicted"/>
<gene>
    <name evidence="1" type="ORF">KGQ19_17665</name>
</gene>
<dbReference type="InterPro" id="IPR036689">
    <property type="entry name" value="ESAT-6-like_sf"/>
</dbReference>
<dbReference type="SUPFAM" id="SSF140453">
    <property type="entry name" value="EsxAB dimer-like"/>
    <property type="match status" value="1"/>
</dbReference>